<dbReference type="Proteomes" id="UP001166674">
    <property type="component" value="Unassembled WGS sequence"/>
</dbReference>
<dbReference type="EC" id="2.7.11.1" evidence="1"/>
<feature type="region of interest" description="Disordered" evidence="7">
    <location>
        <begin position="103"/>
        <end position="126"/>
    </location>
</feature>
<dbReference type="AlphaFoldDB" id="A0AA41NB15"/>
<dbReference type="PANTHER" id="PTHR24346">
    <property type="entry name" value="MAP/MICROTUBULE AFFINITY-REGULATING KINASE"/>
    <property type="match status" value="1"/>
</dbReference>
<name>A0AA41NB15_SCICA</name>
<evidence type="ECO:0000256" key="6">
    <source>
        <dbReference type="ARBA" id="ARBA00022840"/>
    </source>
</evidence>
<dbReference type="InterPro" id="IPR011009">
    <property type="entry name" value="Kinase-like_dom_sf"/>
</dbReference>
<keyword evidence="6" id="KW-0067">ATP-binding</keyword>
<evidence type="ECO:0000313" key="8">
    <source>
        <dbReference type="EMBL" id="MBZ3887046.1"/>
    </source>
</evidence>
<dbReference type="Gene3D" id="1.10.510.10">
    <property type="entry name" value="Transferase(Phosphotransferase) domain 1"/>
    <property type="match status" value="2"/>
</dbReference>
<organism evidence="8 9">
    <name type="scientific">Sciurus carolinensis</name>
    <name type="common">Eastern gray squirrel</name>
    <dbReference type="NCBI Taxonomy" id="30640"/>
    <lineage>
        <taxon>Eukaryota</taxon>
        <taxon>Metazoa</taxon>
        <taxon>Chordata</taxon>
        <taxon>Craniata</taxon>
        <taxon>Vertebrata</taxon>
        <taxon>Euteleostomi</taxon>
        <taxon>Mammalia</taxon>
        <taxon>Eutheria</taxon>
        <taxon>Euarchontoglires</taxon>
        <taxon>Glires</taxon>
        <taxon>Rodentia</taxon>
        <taxon>Sciuromorpha</taxon>
        <taxon>Sciuridae</taxon>
        <taxon>Sciurinae</taxon>
        <taxon>Sciurini</taxon>
        <taxon>Sciurus</taxon>
    </lineage>
</organism>
<sequence>MLTGGSYGTSSQNLMVCRRRRHTLFKQIIQAMQYCRHKGIVLLDLKSENTVVDASGRHPFVATSNRQVKKLIKQGTYDIPPHVSEGAQSLIHEILMLDPMQRPTIDQVPPQGNPETEAGVGEGEEEDCQIHPATLQHTMLLLATVQKKSGSSGNAQRSLTELMDSQKTLSCVDTDFMLWE</sequence>
<dbReference type="GO" id="GO:0004674">
    <property type="term" value="F:protein serine/threonine kinase activity"/>
    <property type="evidence" value="ECO:0007669"/>
    <property type="project" value="UniProtKB-KW"/>
</dbReference>
<dbReference type="EMBL" id="JAATJV010412957">
    <property type="protein sequence ID" value="MBZ3887046.1"/>
    <property type="molecule type" value="Genomic_DNA"/>
</dbReference>
<evidence type="ECO:0000256" key="7">
    <source>
        <dbReference type="SAM" id="MobiDB-lite"/>
    </source>
</evidence>
<evidence type="ECO:0000256" key="3">
    <source>
        <dbReference type="ARBA" id="ARBA00022679"/>
    </source>
</evidence>
<evidence type="ECO:0000256" key="2">
    <source>
        <dbReference type="ARBA" id="ARBA00022527"/>
    </source>
</evidence>
<accession>A0AA41NB15</accession>
<proteinExistence type="predicted"/>
<keyword evidence="3" id="KW-0808">Transferase</keyword>
<dbReference type="GO" id="GO:0035556">
    <property type="term" value="P:intracellular signal transduction"/>
    <property type="evidence" value="ECO:0007669"/>
    <property type="project" value="TreeGrafter"/>
</dbReference>
<evidence type="ECO:0000256" key="1">
    <source>
        <dbReference type="ARBA" id="ARBA00012513"/>
    </source>
</evidence>
<gene>
    <name evidence="8" type="ORF">SUZIE_191000</name>
</gene>
<keyword evidence="4" id="KW-0547">Nucleotide-binding</keyword>
<keyword evidence="2" id="KW-0723">Serine/threonine-protein kinase</keyword>
<dbReference type="SUPFAM" id="SSF56112">
    <property type="entry name" value="Protein kinase-like (PK-like)"/>
    <property type="match status" value="1"/>
</dbReference>
<dbReference type="GO" id="GO:0005737">
    <property type="term" value="C:cytoplasm"/>
    <property type="evidence" value="ECO:0007669"/>
    <property type="project" value="TreeGrafter"/>
</dbReference>
<comment type="caution">
    <text evidence="8">The sequence shown here is derived from an EMBL/GenBank/DDBJ whole genome shotgun (WGS) entry which is preliminary data.</text>
</comment>
<evidence type="ECO:0000256" key="4">
    <source>
        <dbReference type="ARBA" id="ARBA00022741"/>
    </source>
</evidence>
<keyword evidence="9" id="KW-1185">Reference proteome</keyword>
<evidence type="ECO:0000256" key="5">
    <source>
        <dbReference type="ARBA" id="ARBA00022777"/>
    </source>
</evidence>
<keyword evidence="5 8" id="KW-0418">Kinase</keyword>
<reference evidence="8" key="1">
    <citation type="submission" date="2020-03" db="EMBL/GenBank/DDBJ databases">
        <title>Studies in the Genomics of Life Span.</title>
        <authorList>
            <person name="Glass D."/>
        </authorList>
    </citation>
    <scope>NUCLEOTIDE SEQUENCE</scope>
    <source>
        <strain evidence="8">SUZIE</strain>
        <tissue evidence="8">Muscle</tissue>
    </source>
</reference>
<dbReference type="GO" id="GO:0005524">
    <property type="term" value="F:ATP binding"/>
    <property type="evidence" value="ECO:0007669"/>
    <property type="project" value="UniProtKB-KW"/>
</dbReference>
<protein>
    <recommendedName>
        <fullName evidence="1">non-specific serine/threonine protein kinase</fullName>
        <ecNumber evidence="1">2.7.11.1</ecNumber>
    </recommendedName>
</protein>
<dbReference type="PANTHER" id="PTHR24346:SF82">
    <property type="entry name" value="KP78A-RELATED"/>
    <property type="match status" value="1"/>
</dbReference>
<evidence type="ECO:0000313" key="9">
    <source>
        <dbReference type="Proteomes" id="UP001166674"/>
    </source>
</evidence>